<proteinExistence type="predicted"/>
<feature type="region of interest" description="Disordered" evidence="1">
    <location>
        <begin position="1"/>
        <end position="23"/>
    </location>
</feature>
<feature type="compositionally biased region" description="Basic and acidic residues" evidence="1">
    <location>
        <begin position="138"/>
        <end position="153"/>
    </location>
</feature>
<keyword evidence="3" id="KW-0648">Protein biosynthesis</keyword>
<sequence>MEPSSSNVSSDDSKVSSTQQPKRLSKLLSTLRFSGVPKLTGPSDGKLLDLDDWRSPKPSLAERLFPKLFRKNAAAKESPKKIFRRSDLKKQIQESLTARRRADLQRRYEQYALDQEQRRDKHQSRKSLQPFVDVDLEESFRKEKINDEDKEQLQEIENEQQEEEEEEEEEEDDDDNEDDDQGKQTEEEDNAENENAEEDDEEEIASRHKRPLKMESESEDEDEEQKWNDEADNEKVPSRPPNASIKSDTGFTEDQTTVQERIIVGTDDDCKVDDQASPTCSNLLQRRNGKSLQDLSMENIFFHDDSKLNLDDTFSFVEADAAPIKAQDSFFNPDGLLSSDECKKEDELCSSSLSYPELLPSSEKLTSSGEMVLTPRSESNSTTSCTQSKLLFAESPSVSGRLNVATPKCRFDADTSLEFFCSAPFASSPIVAANYSLASGLPRRRPLPAAPSRLVFDEDAQDGFDAERMPVNFESPFQADTSKIESNEFRIEENVKQDLPDDAENCEQNIFGNQVLEELKKVKRSKFLDSRKKNFWTQKRYCLPVMRKKIPEMTSGYFACSMFSDVDEVDEYEAEAGDADVVKSENELRVEIGKIHLKQMLDDDRQLVEMYKEALIDSRKQRKSIRERRFAWKRNAASMYGVLHFISDQEDEEEGQARNADHDNSDDEENEANTTFEKWQQERLERMRLMMEMVMGKMFQLSVVDFKQAQHFNDSAEEEILFGNDTNSRIYQFGMQALRADDSQGIFLKEKYISFHIPQWVLSELLGVGEASRKSGQVEITSFWSSIADDDGATAAHSVIFSQSMDYHSSESLLRRSQSALETAYKCSADSNSCHDFSKNIFFPITPPKDDTPRNFDTLTPSTRKRRRLLKEQGTSTTIFDGVSIPRYNRVNNCFHLFSSLKLSSVYIRAVVLSISSVSGRLVVAYAAFNCALISMKMSDERSNLNVSNGASDNGNGEAKSVDSTEQFVPSVGVDHHNGTMGNSFTVFRNVKNDSPREFSNNSVENDLKLDSNEVEEQLPKSPADEKASVEVKSLLSSDVESLTRPKEFDSEDERPFRLSKAQLKQLLDEPNGIYLLVHYLRSNFYEGYENGLGECDVWNKFSSLSNDLAPFQQGIVSRSGVVVAYNFPERQTSPADDSTVAPQKENGRENKPKEVTEAASTETMKIPLLRLNGMKMSIPDSSSNEWKEMEMVPILIPMHFVAGDNAEASIFISKGELTVSSIVASANGISGSRLEECAAAGNVSSEQGHVEQWLGKGQSTVATKRFVRMVVDDEEEEKLPGNNVGGHLENGYTKENAEQGGEEDEAPIVSRLSTGARLNLENNLGKRQDESLEVDQLGRRLKSIELFRSNEVFRKRIIRYSSTEMLEIGKLKCCFVQPQGSLILNLQAFNDIILPEKPYFRNDELENNKSTKSSSIEMAPKRQSGISPDIVIEHRIPNAEVHLHQDSNAWVPSWKRNNAELTAEQLETQDLMNDARMILNKMTEQTFEELAVQFFGISIRCTTAERAKMLARLLFDKAVQEPGFSEIYVKLCCRICSEDFKKKTSEEQKSCPKSTRTELLNLCQSHFCAIHRVHSELEERKKLLKRVKDPKVRAELQAEFEEDSASTKRHTIGVMRLIGKLFLWKMITLTIVQQCLMRMMIEEEDILVEHVCVLLSTMGREFELRISQQMEREPKRQFMSVDGIYEYLQAIARKDDTAVRIRFLIEELIKNREKWNSTVETEKEEEVEDKKDDEKEDAEWEEIKQRGVVKQRRMKDNGKTQFFKRRQRR</sequence>
<dbReference type="GO" id="GO:0003729">
    <property type="term" value="F:mRNA binding"/>
    <property type="evidence" value="ECO:0007669"/>
    <property type="project" value="TreeGrafter"/>
</dbReference>
<dbReference type="EMBL" id="JYDW01000025">
    <property type="protein sequence ID" value="KRZ60761.1"/>
    <property type="molecule type" value="Genomic_DNA"/>
</dbReference>
<keyword evidence="3" id="KW-0396">Initiation factor</keyword>
<dbReference type="GO" id="GO:0016281">
    <property type="term" value="C:eukaryotic translation initiation factor 4F complex"/>
    <property type="evidence" value="ECO:0007669"/>
    <property type="project" value="TreeGrafter"/>
</dbReference>
<feature type="compositionally biased region" description="Polar residues" evidence="1">
    <location>
        <begin position="244"/>
        <end position="256"/>
    </location>
</feature>
<gene>
    <name evidence="3" type="primary">EIF4G3</name>
    <name evidence="3" type="ORF">T02_5745</name>
</gene>
<dbReference type="SMART" id="SM00543">
    <property type="entry name" value="MIF4G"/>
    <property type="match status" value="1"/>
</dbReference>
<dbReference type="PANTHER" id="PTHR23253:SF78">
    <property type="entry name" value="EUKARYOTIC TRANSLATION INITIATION FACTOR 4G1, ISOFORM B-RELATED"/>
    <property type="match status" value="1"/>
</dbReference>
<feature type="region of interest" description="Disordered" evidence="1">
    <location>
        <begin position="1720"/>
        <end position="1770"/>
    </location>
</feature>
<feature type="region of interest" description="Disordered" evidence="1">
    <location>
        <begin position="1278"/>
        <end position="1306"/>
    </location>
</feature>
<evidence type="ECO:0000313" key="4">
    <source>
        <dbReference type="Proteomes" id="UP000054721"/>
    </source>
</evidence>
<feature type="domain" description="MIF4G" evidence="2">
    <location>
        <begin position="1473"/>
        <end position="1716"/>
    </location>
</feature>
<feature type="region of interest" description="Disordered" evidence="1">
    <location>
        <begin position="112"/>
        <end position="256"/>
    </location>
</feature>
<feature type="region of interest" description="Disordered" evidence="1">
    <location>
        <begin position="650"/>
        <end position="677"/>
    </location>
</feature>
<dbReference type="OrthoDB" id="5919297at2759"/>
<evidence type="ECO:0000313" key="3">
    <source>
        <dbReference type="EMBL" id="KRZ60761.1"/>
    </source>
</evidence>
<dbReference type="STRING" id="6335.A0A0V1LML2"/>
<feature type="compositionally biased region" description="Low complexity" evidence="1">
    <location>
        <begin position="1"/>
        <end position="10"/>
    </location>
</feature>
<dbReference type="GO" id="GO:0003743">
    <property type="term" value="F:translation initiation factor activity"/>
    <property type="evidence" value="ECO:0007669"/>
    <property type="project" value="UniProtKB-KW"/>
</dbReference>
<feature type="region of interest" description="Disordered" evidence="1">
    <location>
        <begin position="945"/>
        <end position="964"/>
    </location>
</feature>
<accession>A0A0V1LML2</accession>
<reference evidence="3 4" key="1">
    <citation type="submission" date="2015-05" db="EMBL/GenBank/DDBJ databases">
        <title>Evolution of Trichinella species and genotypes.</title>
        <authorList>
            <person name="Korhonen P.K."/>
            <person name="Edoardo P."/>
            <person name="Giuseppe L.R."/>
            <person name="Gasser R.B."/>
        </authorList>
    </citation>
    <scope>NUCLEOTIDE SEQUENCE [LARGE SCALE GENOMIC DNA]</scope>
    <source>
        <strain evidence="3">ISS10</strain>
    </source>
</reference>
<dbReference type="Gene3D" id="1.25.40.180">
    <property type="match status" value="1"/>
</dbReference>
<keyword evidence="4" id="KW-1185">Reference proteome</keyword>
<feature type="compositionally biased region" description="Polar residues" evidence="1">
    <location>
        <begin position="945"/>
        <end position="955"/>
    </location>
</feature>
<feature type="compositionally biased region" description="Basic and acidic residues" evidence="1">
    <location>
        <begin position="225"/>
        <end position="237"/>
    </location>
</feature>
<protein>
    <submittedName>
        <fullName evidence="3">Eukaryotic translation initiation factor 4 gamma 3</fullName>
    </submittedName>
</protein>
<dbReference type="Proteomes" id="UP000054721">
    <property type="component" value="Unassembled WGS sequence"/>
</dbReference>
<feature type="compositionally biased region" description="Basic and acidic residues" evidence="1">
    <location>
        <begin position="1146"/>
        <end position="1157"/>
    </location>
</feature>
<dbReference type="Pfam" id="PF02854">
    <property type="entry name" value="MIF4G"/>
    <property type="match status" value="1"/>
</dbReference>
<dbReference type="PANTHER" id="PTHR23253">
    <property type="entry name" value="EUKARYOTIC TRANSLATION INITIATION FACTOR 4 GAMMA"/>
    <property type="match status" value="1"/>
</dbReference>
<dbReference type="InterPro" id="IPR016024">
    <property type="entry name" value="ARM-type_fold"/>
</dbReference>
<feature type="compositionally biased region" description="Acidic residues" evidence="1">
    <location>
        <begin position="154"/>
        <end position="203"/>
    </location>
</feature>
<comment type="caution">
    <text evidence="3">The sequence shown here is derived from an EMBL/GenBank/DDBJ whole genome shotgun (WGS) entry which is preliminary data.</text>
</comment>
<dbReference type="SUPFAM" id="SSF48371">
    <property type="entry name" value="ARM repeat"/>
    <property type="match status" value="1"/>
</dbReference>
<evidence type="ECO:0000256" key="1">
    <source>
        <dbReference type="SAM" id="MobiDB-lite"/>
    </source>
</evidence>
<name>A0A0V1LML2_9BILA</name>
<dbReference type="InterPro" id="IPR003890">
    <property type="entry name" value="MIF4G-like_typ-3"/>
</dbReference>
<organism evidence="3 4">
    <name type="scientific">Trichinella nativa</name>
    <dbReference type="NCBI Taxonomy" id="6335"/>
    <lineage>
        <taxon>Eukaryota</taxon>
        <taxon>Metazoa</taxon>
        <taxon>Ecdysozoa</taxon>
        <taxon>Nematoda</taxon>
        <taxon>Enoplea</taxon>
        <taxon>Dorylaimia</taxon>
        <taxon>Trichinellida</taxon>
        <taxon>Trichinellidae</taxon>
        <taxon>Trichinella</taxon>
    </lineage>
</organism>
<feature type="region of interest" description="Disordered" evidence="1">
    <location>
        <begin position="1132"/>
        <end position="1160"/>
    </location>
</feature>
<evidence type="ECO:0000259" key="2">
    <source>
        <dbReference type="SMART" id="SM00543"/>
    </source>
</evidence>
<feature type="region of interest" description="Disordered" evidence="1">
    <location>
        <begin position="996"/>
        <end position="1030"/>
    </location>
</feature>